<name>A0A1T4VQV4_9GAMM</name>
<keyword evidence="1" id="KW-1133">Transmembrane helix</keyword>
<dbReference type="AlphaFoldDB" id="A0A1T4VQV4"/>
<proteinExistence type="predicted"/>
<dbReference type="RefSeq" id="WP_078929293.1">
    <property type="nucleotide sequence ID" value="NZ_FUXX01000041.1"/>
</dbReference>
<protein>
    <recommendedName>
        <fullName evidence="4">GtrA-like protein</fullName>
    </recommendedName>
</protein>
<evidence type="ECO:0000313" key="3">
    <source>
        <dbReference type="Proteomes" id="UP000242432"/>
    </source>
</evidence>
<keyword evidence="3" id="KW-1185">Reference proteome</keyword>
<sequence length="127" mass="14188">MQKNRYFDFMLADLISVGCNFLSRFLFQEAVSFELAIILSYCFGAITAFSLLTPVFAKHKSSIFKYITLNIAGVVQTFIVSIWIYAVIESDVAPDVACTTAHSVALGCLLLTNYFAHNKMRVANRKA</sequence>
<keyword evidence="1" id="KW-0472">Membrane</keyword>
<feature type="transmembrane region" description="Helical" evidence="1">
    <location>
        <begin position="100"/>
        <end position="116"/>
    </location>
</feature>
<accession>A0A1T4VQV4</accession>
<organism evidence="2 3">
    <name type="scientific">Succinivibrio dextrinosolvens DSM 3072</name>
    <dbReference type="NCBI Taxonomy" id="1123324"/>
    <lineage>
        <taxon>Bacteria</taxon>
        <taxon>Pseudomonadati</taxon>
        <taxon>Pseudomonadota</taxon>
        <taxon>Gammaproteobacteria</taxon>
        <taxon>Aeromonadales</taxon>
        <taxon>Succinivibrionaceae</taxon>
        <taxon>Succinivibrio</taxon>
    </lineage>
</organism>
<dbReference type="EMBL" id="FUXX01000041">
    <property type="protein sequence ID" value="SKA67299.1"/>
    <property type="molecule type" value="Genomic_DNA"/>
</dbReference>
<evidence type="ECO:0000313" key="2">
    <source>
        <dbReference type="EMBL" id="SKA67299.1"/>
    </source>
</evidence>
<feature type="transmembrane region" description="Helical" evidence="1">
    <location>
        <begin position="69"/>
        <end position="88"/>
    </location>
</feature>
<dbReference type="Proteomes" id="UP000242432">
    <property type="component" value="Unassembled WGS sequence"/>
</dbReference>
<evidence type="ECO:0000256" key="1">
    <source>
        <dbReference type="SAM" id="Phobius"/>
    </source>
</evidence>
<gene>
    <name evidence="2" type="ORF">SAMN02745213_01935</name>
</gene>
<feature type="transmembrane region" description="Helical" evidence="1">
    <location>
        <begin position="33"/>
        <end position="57"/>
    </location>
</feature>
<evidence type="ECO:0008006" key="4">
    <source>
        <dbReference type="Google" id="ProtNLM"/>
    </source>
</evidence>
<reference evidence="3" key="1">
    <citation type="submission" date="2017-02" db="EMBL/GenBank/DDBJ databases">
        <authorList>
            <person name="Varghese N."/>
            <person name="Submissions S."/>
        </authorList>
    </citation>
    <scope>NUCLEOTIDE SEQUENCE [LARGE SCALE GENOMIC DNA]</scope>
    <source>
        <strain evidence="3">DSM 3072</strain>
    </source>
</reference>
<keyword evidence="1" id="KW-0812">Transmembrane</keyword>